<keyword evidence="3" id="KW-1185">Reference proteome</keyword>
<protein>
    <submittedName>
        <fullName evidence="2">Uncharacterized protein</fullName>
    </submittedName>
</protein>
<reference evidence="2 3" key="1">
    <citation type="submission" date="2023-05" db="EMBL/GenBank/DDBJ databases">
        <title>B98-5 Cell Line De Novo Hybrid Assembly: An Optical Mapping Approach.</title>
        <authorList>
            <person name="Kananen K."/>
            <person name="Auerbach J.A."/>
            <person name="Kautto E."/>
            <person name="Blachly J.S."/>
        </authorList>
    </citation>
    <scope>NUCLEOTIDE SEQUENCE [LARGE SCALE GENOMIC DNA]</scope>
    <source>
        <strain evidence="2">B95-8</strain>
        <tissue evidence="2">Cell line</tissue>
    </source>
</reference>
<feature type="region of interest" description="Disordered" evidence="1">
    <location>
        <begin position="149"/>
        <end position="168"/>
    </location>
</feature>
<comment type="caution">
    <text evidence="2">The sequence shown here is derived from an EMBL/GenBank/DDBJ whole genome shotgun (WGS) entry which is preliminary data.</text>
</comment>
<proteinExistence type="predicted"/>
<feature type="region of interest" description="Disordered" evidence="1">
    <location>
        <begin position="31"/>
        <end position="95"/>
    </location>
</feature>
<dbReference type="Proteomes" id="UP001266305">
    <property type="component" value="Unassembled WGS sequence"/>
</dbReference>
<evidence type="ECO:0000313" key="2">
    <source>
        <dbReference type="EMBL" id="KAK2086406.1"/>
    </source>
</evidence>
<evidence type="ECO:0000256" key="1">
    <source>
        <dbReference type="SAM" id="MobiDB-lite"/>
    </source>
</evidence>
<dbReference type="EMBL" id="JASSZA010000020">
    <property type="protein sequence ID" value="KAK2086406.1"/>
    <property type="molecule type" value="Genomic_DNA"/>
</dbReference>
<evidence type="ECO:0000313" key="3">
    <source>
        <dbReference type="Proteomes" id="UP001266305"/>
    </source>
</evidence>
<organism evidence="2 3">
    <name type="scientific">Saguinus oedipus</name>
    <name type="common">Cotton-top tamarin</name>
    <name type="synonym">Oedipomidas oedipus</name>
    <dbReference type="NCBI Taxonomy" id="9490"/>
    <lineage>
        <taxon>Eukaryota</taxon>
        <taxon>Metazoa</taxon>
        <taxon>Chordata</taxon>
        <taxon>Craniata</taxon>
        <taxon>Vertebrata</taxon>
        <taxon>Euteleostomi</taxon>
        <taxon>Mammalia</taxon>
        <taxon>Eutheria</taxon>
        <taxon>Euarchontoglires</taxon>
        <taxon>Primates</taxon>
        <taxon>Haplorrhini</taxon>
        <taxon>Platyrrhini</taxon>
        <taxon>Cebidae</taxon>
        <taxon>Callitrichinae</taxon>
        <taxon>Saguinus</taxon>
    </lineage>
</organism>
<gene>
    <name evidence="2" type="ORF">P7K49_035831</name>
</gene>
<accession>A0ABQ9TP33</accession>
<name>A0ABQ9TP33_SAGOE</name>
<sequence>MPLSLLLRAHSTSSPPPSFACQSQPLSVAPPARYPAAPLPRLLGRDPGPRRPRILPPRPASCASHLLVRDPARGRAPVGGSGQPRHLRRDGCLSGATVPRGLSARHCSSARLRSRLAGAGNCGTPRETPRHGYALTHGGGARGRSLALEAGGEGRGARGLKWGLAEEG</sequence>
<feature type="compositionally biased region" description="Low complexity" evidence="1">
    <location>
        <begin position="31"/>
        <end position="42"/>
    </location>
</feature>
<feature type="region of interest" description="Disordered" evidence="1">
    <location>
        <begin position="118"/>
        <end position="141"/>
    </location>
</feature>